<evidence type="ECO:0000313" key="13">
    <source>
        <dbReference type="Proteomes" id="UP001500902"/>
    </source>
</evidence>
<dbReference type="RefSeq" id="WP_344895972.1">
    <property type="nucleotide sequence ID" value="NZ_BAAAZP010000236.1"/>
</dbReference>
<keyword evidence="9" id="KW-1133">Transmembrane helix</keyword>
<feature type="domain" description="Putative sensor" evidence="11">
    <location>
        <begin position="3"/>
        <end position="181"/>
    </location>
</feature>
<dbReference type="GO" id="GO:0016301">
    <property type="term" value="F:kinase activity"/>
    <property type="evidence" value="ECO:0007669"/>
    <property type="project" value="UniProtKB-KW"/>
</dbReference>
<sequence length="401" mass="42832">MAYLVTGVGVGAIVLVLFLGFLVTGAVMTLVLVGIPMVLALGLGGVPVAALERTRLRIIDGEPATSPHRVPGRPGLRAWLELRFREQATWRELAYTGLLVVVLWPVELAIMLYGLVLPVAMICTPLALGEADSINVFKTWRVEGYPGAFLVAALGVVVLLLAVYPLTALAMVHAMLARFLLTPRGDEPGERLAELTRSRTRLVEAFEAERRRIERDLHDGAQQRLVSLTMTLGLAKMSRGEEAAELVDEAHRQAKLALAEIRDLIGGIYPRILTERGLPTALADVADRSPVPVKVCVEVSGRLPQPVESVAYFVVCEALANVAKHSKARSATVEGRFEDGRLTVEIRDDGVGGANASAGTGLAGLADRVAVVDGRLMLSSPTGGPTLLRAEIPCASNAPSR</sequence>
<dbReference type="PANTHER" id="PTHR24421:SF10">
    <property type="entry name" value="NITRATE_NITRITE SENSOR PROTEIN NARQ"/>
    <property type="match status" value="1"/>
</dbReference>
<feature type="transmembrane region" description="Helical" evidence="9">
    <location>
        <begin position="30"/>
        <end position="51"/>
    </location>
</feature>
<dbReference type="EC" id="2.7.13.3" evidence="2"/>
<evidence type="ECO:0000256" key="7">
    <source>
        <dbReference type="ARBA" id="ARBA00022840"/>
    </source>
</evidence>
<keyword evidence="5" id="KW-0547">Nucleotide-binding</keyword>
<name>A0ABP7EB53_9ACTN</name>
<dbReference type="Pfam" id="PF13796">
    <property type="entry name" value="Sensor"/>
    <property type="match status" value="1"/>
</dbReference>
<evidence type="ECO:0000259" key="10">
    <source>
        <dbReference type="Pfam" id="PF07730"/>
    </source>
</evidence>
<evidence type="ECO:0000256" key="9">
    <source>
        <dbReference type="SAM" id="Phobius"/>
    </source>
</evidence>
<evidence type="ECO:0000256" key="6">
    <source>
        <dbReference type="ARBA" id="ARBA00022777"/>
    </source>
</evidence>
<keyword evidence="3" id="KW-0597">Phosphoprotein</keyword>
<gene>
    <name evidence="12" type="ORF">GCM10022224_098050</name>
</gene>
<feature type="transmembrane region" description="Helical" evidence="9">
    <location>
        <begin position="7"/>
        <end position="24"/>
    </location>
</feature>
<protein>
    <recommendedName>
        <fullName evidence="2">histidine kinase</fullName>
        <ecNumber evidence="2">2.7.13.3</ecNumber>
    </recommendedName>
</protein>
<dbReference type="CDD" id="cd16917">
    <property type="entry name" value="HATPase_UhpB-NarQ-NarX-like"/>
    <property type="match status" value="1"/>
</dbReference>
<keyword evidence="9" id="KW-0472">Membrane</keyword>
<dbReference type="InterPro" id="IPR036890">
    <property type="entry name" value="HATPase_C_sf"/>
</dbReference>
<accession>A0ABP7EB53</accession>
<dbReference type="Pfam" id="PF07730">
    <property type="entry name" value="HisKA_3"/>
    <property type="match status" value="1"/>
</dbReference>
<evidence type="ECO:0000256" key="4">
    <source>
        <dbReference type="ARBA" id="ARBA00022679"/>
    </source>
</evidence>
<evidence type="ECO:0000256" key="3">
    <source>
        <dbReference type="ARBA" id="ARBA00022553"/>
    </source>
</evidence>
<keyword evidence="6 12" id="KW-0418">Kinase</keyword>
<evidence type="ECO:0000256" key="2">
    <source>
        <dbReference type="ARBA" id="ARBA00012438"/>
    </source>
</evidence>
<organism evidence="12 13">
    <name type="scientific">Nonomuraea antimicrobica</name>
    <dbReference type="NCBI Taxonomy" id="561173"/>
    <lineage>
        <taxon>Bacteria</taxon>
        <taxon>Bacillati</taxon>
        <taxon>Actinomycetota</taxon>
        <taxon>Actinomycetes</taxon>
        <taxon>Streptosporangiales</taxon>
        <taxon>Streptosporangiaceae</taxon>
        <taxon>Nonomuraea</taxon>
    </lineage>
</organism>
<proteinExistence type="predicted"/>
<dbReference type="InterPro" id="IPR025828">
    <property type="entry name" value="Put_sensor_dom"/>
</dbReference>
<dbReference type="PANTHER" id="PTHR24421">
    <property type="entry name" value="NITRATE/NITRITE SENSOR PROTEIN NARX-RELATED"/>
    <property type="match status" value="1"/>
</dbReference>
<feature type="domain" description="Signal transduction histidine kinase subgroup 3 dimerisation and phosphoacceptor" evidence="10">
    <location>
        <begin position="209"/>
        <end position="271"/>
    </location>
</feature>
<dbReference type="InterPro" id="IPR011712">
    <property type="entry name" value="Sig_transdc_His_kin_sub3_dim/P"/>
</dbReference>
<evidence type="ECO:0000313" key="12">
    <source>
        <dbReference type="EMBL" id="GAA3716769.1"/>
    </source>
</evidence>
<keyword evidence="7" id="KW-0067">ATP-binding</keyword>
<feature type="transmembrane region" description="Helical" evidence="9">
    <location>
        <begin position="93"/>
        <end position="116"/>
    </location>
</feature>
<dbReference type="SUPFAM" id="SSF55874">
    <property type="entry name" value="ATPase domain of HSP90 chaperone/DNA topoisomerase II/histidine kinase"/>
    <property type="match status" value="1"/>
</dbReference>
<dbReference type="InterPro" id="IPR050482">
    <property type="entry name" value="Sensor_HK_TwoCompSys"/>
</dbReference>
<evidence type="ECO:0000259" key="11">
    <source>
        <dbReference type="Pfam" id="PF13796"/>
    </source>
</evidence>
<evidence type="ECO:0000256" key="8">
    <source>
        <dbReference type="ARBA" id="ARBA00023012"/>
    </source>
</evidence>
<comment type="caution">
    <text evidence="12">The sequence shown here is derived from an EMBL/GenBank/DDBJ whole genome shotgun (WGS) entry which is preliminary data.</text>
</comment>
<keyword evidence="8" id="KW-0902">Two-component regulatory system</keyword>
<feature type="transmembrane region" description="Helical" evidence="9">
    <location>
        <begin position="148"/>
        <end position="172"/>
    </location>
</feature>
<dbReference type="Gene3D" id="1.20.5.1930">
    <property type="match status" value="1"/>
</dbReference>
<evidence type="ECO:0000256" key="5">
    <source>
        <dbReference type="ARBA" id="ARBA00022741"/>
    </source>
</evidence>
<dbReference type="EMBL" id="BAAAZP010000236">
    <property type="protein sequence ID" value="GAA3716769.1"/>
    <property type="molecule type" value="Genomic_DNA"/>
</dbReference>
<dbReference type="Proteomes" id="UP001500902">
    <property type="component" value="Unassembled WGS sequence"/>
</dbReference>
<evidence type="ECO:0000256" key="1">
    <source>
        <dbReference type="ARBA" id="ARBA00000085"/>
    </source>
</evidence>
<comment type="catalytic activity">
    <reaction evidence="1">
        <text>ATP + protein L-histidine = ADP + protein N-phospho-L-histidine.</text>
        <dbReference type="EC" id="2.7.13.3"/>
    </reaction>
</comment>
<keyword evidence="4" id="KW-0808">Transferase</keyword>
<keyword evidence="13" id="KW-1185">Reference proteome</keyword>
<keyword evidence="9" id="KW-0812">Transmembrane</keyword>
<reference evidence="13" key="1">
    <citation type="journal article" date="2019" name="Int. J. Syst. Evol. Microbiol.">
        <title>The Global Catalogue of Microorganisms (GCM) 10K type strain sequencing project: providing services to taxonomists for standard genome sequencing and annotation.</title>
        <authorList>
            <consortium name="The Broad Institute Genomics Platform"/>
            <consortium name="The Broad Institute Genome Sequencing Center for Infectious Disease"/>
            <person name="Wu L."/>
            <person name="Ma J."/>
        </authorList>
    </citation>
    <scope>NUCLEOTIDE SEQUENCE [LARGE SCALE GENOMIC DNA]</scope>
    <source>
        <strain evidence="13">JCM 16904</strain>
    </source>
</reference>
<dbReference type="Gene3D" id="3.30.565.10">
    <property type="entry name" value="Histidine kinase-like ATPase, C-terminal domain"/>
    <property type="match status" value="1"/>
</dbReference>